<name>A0AA86YEH5_PROST</name>
<dbReference type="EMBL" id="ABJD02000118">
    <property type="protein sequence ID" value="EDU57592.1"/>
    <property type="molecule type" value="Genomic_DNA"/>
</dbReference>
<gene>
    <name evidence="1" type="ORF">PROSTU_04837</name>
</gene>
<reference evidence="2" key="1">
    <citation type="submission" date="2008-04" db="EMBL/GenBank/DDBJ databases">
        <title>Draft genome sequence of Providencia stuartii (ATCC 25827).</title>
        <authorList>
            <person name="Sudarsanam P."/>
            <person name="Ley R."/>
            <person name="Guruge J."/>
            <person name="Turnbaugh P.J."/>
            <person name="Mahowald M."/>
            <person name="Liep D."/>
            <person name="Gordon J."/>
        </authorList>
    </citation>
    <scope>NUCLEOTIDE SEQUENCE [LARGE SCALE GENOMIC DNA]</scope>
    <source>
        <strain evidence="2">ATCC 25827</strain>
    </source>
</reference>
<sequence length="59" mass="6412">MRSTVNSRKIILKNDTTNTGGTVLTASSLAKQTQRVACVGDPVYYPLCKKQELSLKGII</sequence>
<evidence type="ECO:0000313" key="2">
    <source>
        <dbReference type="Proteomes" id="UP000004506"/>
    </source>
</evidence>
<comment type="caution">
    <text evidence="1">The sequence shown here is derived from an EMBL/GenBank/DDBJ whole genome shotgun (WGS) entry which is preliminary data.</text>
</comment>
<reference evidence="2" key="2">
    <citation type="submission" date="2008-04" db="EMBL/GenBank/DDBJ databases">
        <title>Draft genome sequence of Providencia stuartii(ATCC 25827).</title>
        <authorList>
            <person name="Sudarsanam P."/>
            <person name="Ley R."/>
            <person name="Guruge J."/>
            <person name="Turnbaugh P.J."/>
            <person name="Mahowald M."/>
            <person name="Liep D."/>
            <person name="Gordon J."/>
        </authorList>
    </citation>
    <scope>NUCLEOTIDE SEQUENCE [LARGE SCALE GENOMIC DNA]</scope>
    <source>
        <strain evidence="2">ATCC 25827</strain>
    </source>
</reference>
<dbReference type="AlphaFoldDB" id="A0AA86YEH5"/>
<proteinExistence type="predicted"/>
<protein>
    <submittedName>
        <fullName evidence="1">Uncharacterized protein</fullName>
    </submittedName>
</protein>
<organism evidence="1 2">
    <name type="scientific">Providencia stuartii ATCC 25827</name>
    <dbReference type="NCBI Taxonomy" id="471874"/>
    <lineage>
        <taxon>Bacteria</taxon>
        <taxon>Pseudomonadati</taxon>
        <taxon>Pseudomonadota</taxon>
        <taxon>Gammaproteobacteria</taxon>
        <taxon>Enterobacterales</taxon>
        <taxon>Morganellaceae</taxon>
        <taxon>Providencia</taxon>
    </lineage>
</organism>
<accession>A0AA86YEH5</accession>
<evidence type="ECO:0000313" key="1">
    <source>
        <dbReference type="EMBL" id="EDU57592.1"/>
    </source>
</evidence>
<dbReference type="Proteomes" id="UP000004506">
    <property type="component" value="Unassembled WGS sequence"/>
</dbReference>
<reference evidence="1 2" key="3">
    <citation type="submission" date="2008-05" db="EMBL/GenBank/DDBJ databases">
        <authorList>
            <person name="Fulton L."/>
            <person name="Clifton S."/>
            <person name="Fulton B."/>
            <person name="Xu J."/>
            <person name="Minx P."/>
            <person name="Pepin K.H."/>
            <person name="Johnson M."/>
            <person name="Thiruvilangam P."/>
            <person name="Bhonagiri V."/>
            <person name="Nash W.E."/>
            <person name="Mardis E.R."/>
            <person name="Wilson R.K."/>
        </authorList>
    </citation>
    <scope>NUCLEOTIDE SEQUENCE [LARGE SCALE GENOMIC DNA]</scope>
    <source>
        <strain evidence="1 2">ATCC 25827</strain>
    </source>
</reference>